<evidence type="ECO:0000313" key="2">
    <source>
        <dbReference type="Proteomes" id="UP001057402"/>
    </source>
</evidence>
<accession>A0ACB9MAF7</accession>
<name>A0ACB9MAF7_9MYRT</name>
<reference evidence="2" key="1">
    <citation type="journal article" date="2023" name="Front. Plant Sci.">
        <title>Chromosomal-level genome assembly of Melastoma candidum provides insights into trichome evolution.</title>
        <authorList>
            <person name="Zhong Y."/>
            <person name="Wu W."/>
            <person name="Sun C."/>
            <person name="Zou P."/>
            <person name="Liu Y."/>
            <person name="Dai S."/>
            <person name="Zhou R."/>
        </authorList>
    </citation>
    <scope>NUCLEOTIDE SEQUENCE [LARGE SCALE GENOMIC DNA]</scope>
</reference>
<keyword evidence="2" id="KW-1185">Reference proteome</keyword>
<comment type="caution">
    <text evidence="1">The sequence shown here is derived from an EMBL/GenBank/DDBJ whole genome shotgun (WGS) entry which is preliminary data.</text>
</comment>
<organism evidence="1 2">
    <name type="scientific">Melastoma candidum</name>
    <dbReference type="NCBI Taxonomy" id="119954"/>
    <lineage>
        <taxon>Eukaryota</taxon>
        <taxon>Viridiplantae</taxon>
        <taxon>Streptophyta</taxon>
        <taxon>Embryophyta</taxon>
        <taxon>Tracheophyta</taxon>
        <taxon>Spermatophyta</taxon>
        <taxon>Magnoliopsida</taxon>
        <taxon>eudicotyledons</taxon>
        <taxon>Gunneridae</taxon>
        <taxon>Pentapetalae</taxon>
        <taxon>rosids</taxon>
        <taxon>malvids</taxon>
        <taxon>Myrtales</taxon>
        <taxon>Melastomataceae</taxon>
        <taxon>Melastomatoideae</taxon>
        <taxon>Melastomateae</taxon>
        <taxon>Melastoma</taxon>
    </lineage>
</organism>
<gene>
    <name evidence="1" type="ORF">MLD38_034686</name>
</gene>
<sequence>MAAKSGVEDGRDRFEVEYTPWLVVGLGNPGNKFHGTRHNVGFEMVDRIARAEGMSLNTIQSKALVGIGTNWLAYCIPLS</sequence>
<evidence type="ECO:0000313" key="1">
    <source>
        <dbReference type="EMBL" id="KAI4321283.1"/>
    </source>
</evidence>
<proteinExistence type="predicted"/>
<dbReference type="Proteomes" id="UP001057402">
    <property type="component" value="Chromosome 10"/>
</dbReference>
<protein>
    <submittedName>
        <fullName evidence="1">Uncharacterized protein</fullName>
    </submittedName>
</protein>
<dbReference type="EMBL" id="CM042889">
    <property type="protein sequence ID" value="KAI4321283.1"/>
    <property type="molecule type" value="Genomic_DNA"/>
</dbReference>